<dbReference type="Pfam" id="PF05721">
    <property type="entry name" value="PhyH"/>
    <property type="match status" value="1"/>
</dbReference>
<dbReference type="Proteomes" id="UP000009328">
    <property type="component" value="Unassembled WGS sequence"/>
</dbReference>
<evidence type="ECO:0000313" key="2">
    <source>
        <dbReference type="Proteomes" id="UP000009328"/>
    </source>
</evidence>
<keyword evidence="2" id="KW-1185">Reference proteome</keyword>
<proteinExistence type="predicted"/>
<dbReference type="SUPFAM" id="SSF51197">
    <property type="entry name" value="Clavaminate synthase-like"/>
    <property type="match status" value="1"/>
</dbReference>
<dbReference type="eggNOG" id="ENOG502QZ63">
    <property type="taxonomic scope" value="Eukaryota"/>
</dbReference>
<name>K0KZM6_WICCF</name>
<dbReference type="Gene3D" id="2.60.120.620">
    <property type="entry name" value="q2cbj1_9rhob like domain"/>
    <property type="match status" value="1"/>
</dbReference>
<protein>
    <recommendedName>
        <fullName evidence="3">Phytanoyl-CoA dioxygenase</fullName>
    </recommendedName>
</protein>
<sequence length="352" mass="40575">MASVSTNTITQGTKTLKLSGNPLENEKTTLIKQLSDKIENTKHGDWRDDLLKDGYVVVKNAISKEKAQDYQNQIFDWLRSFNKGWKLDDESTWNDNHLPDHHWNNIYSKHSTCHEKFFWDIRLDPGFKDKFAKLWGTNELLVSFDAINIAFPTRDASIEPKFWPHVDQSPFRTGLSCVQGIANLSEAGEKDGGLVVYKDSHKLLENFFKEVYGEENWESKDNVQISKDQLQWFLDNGAEKVKVIAEPGDLILWDSRTIHYGSGPEYDSNNIRTIAYISYSPANFATEENLIKKRQAFEKWHGTTHWAHDNINTRNLPAYLPNGELDPYQRTEPNVKPELTKELLQLAGVVPY</sequence>
<gene>
    <name evidence="1" type="ORF">BN7_6363</name>
</gene>
<comment type="caution">
    <text evidence="1">The sequence shown here is derived from an EMBL/GenBank/DDBJ whole genome shotgun (WGS) entry which is preliminary data.</text>
</comment>
<dbReference type="HOGENOM" id="CLU_049199_0_0_1"/>
<dbReference type="InterPro" id="IPR008775">
    <property type="entry name" value="Phytyl_CoA_dOase-like"/>
</dbReference>
<evidence type="ECO:0008006" key="3">
    <source>
        <dbReference type="Google" id="ProtNLM"/>
    </source>
</evidence>
<reference evidence="1 2" key="1">
    <citation type="journal article" date="2012" name="Eukaryot. Cell">
        <title>Draft genome sequence of Wickerhamomyces ciferrii NRRL Y-1031 F-60-10.</title>
        <authorList>
            <person name="Schneider J."/>
            <person name="Andrea H."/>
            <person name="Blom J."/>
            <person name="Jaenicke S."/>
            <person name="Ruckert C."/>
            <person name="Schorsch C."/>
            <person name="Szczepanowski R."/>
            <person name="Farwick M."/>
            <person name="Goesmann A."/>
            <person name="Puhler A."/>
            <person name="Schaffer S."/>
            <person name="Tauch A."/>
            <person name="Kohler T."/>
            <person name="Brinkrolf K."/>
        </authorList>
    </citation>
    <scope>NUCLEOTIDE SEQUENCE [LARGE SCALE GENOMIC DNA]</scope>
    <source>
        <strain evidence="2">ATCC 14091 / BCRC 22168 / CBS 111 / JCM 3599 / NBRC 0793 / NRRL Y-1031 F-60-10</strain>
    </source>
</reference>
<dbReference type="InParanoid" id="K0KZM6"/>
<organism evidence="1 2">
    <name type="scientific">Wickerhamomyces ciferrii (strain ATCC 14091 / BCRC 22168 / CBS 111 / JCM 3599 / NBRC 0793 / NRRL Y-1031 F-60-10)</name>
    <name type="common">Yeast</name>
    <name type="synonym">Pichia ciferrii</name>
    <dbReference type="NCBI Taxonomy" id="1206466"/>
    <lineage>
        <taxon>Eukaryota</taxon>
        <taxon>Fungi</taxon>
        <taxon>Dikarya</taxon>
        <taxon>Ascomycota</taxon>
        <taxon>Saccharomycotina</taxon>
        <taxon>Saccharomycetes</taxon>
        <taxon>Phaffomycetales</taxon>
        <taxon>Wickerhamomycetaceae</taxon>
        <taxon>Wickerhamomyces</taxon>
    </lineage>
</organism>
<dbReference type="AlphaFoldDB" id="K0KZM6"/>
<dbReference type="PANTHER" id="PTHR31630">
    <property type="entry name" value="PHYTANOYL-COA DIOXYGENASE-RELATED-RELATED"/>
    <property type="match status" value="1"/>
</dbReference>
<dbReference type="EMBL" id="CAIF01000271">
    <property type="protein sequence ID" value="CCH46764.1"/>
    <property type="molecule type" value="Genomic_DNA"/>
</dbReference>
<evidence type="ECO:0000313" key="1">
    <source>
        <dbReference type="EMBL" id="CCH46764.1"/>
    </source>
</evidence>
<dbReference type="PANTHER" id="PTHR31630:SF6">
    <property type="entry name" value="PHYTANOYL-COA DIOXYGENASE-RELATED"/>
    <property type="match status" value="1"/>
</dbReference>
<accession>K0KZM6</accession>